<dbReference type="PANTHER" id="PTHR15950">
    <property type="entry name" value="TRANSCRIPTION COFACTOR VESTIGIAL-LIKE PROTEIN"/>
    <property type="match status" value="1"/>
</dbReference>
<dbReference type="OMA" id="GWTKYPG"/>
<reference evidence="7" key="1">
    <citation type="submission" date="2006-01" db="EMBL/GenBank/DDBJ databases">
        <authorList>
            <person name="Lindblad-Toh K."/>
            <person name="Mauceli E."/>
            <person name="Grabherr M."/>
            <person name="Chang J.L."/>
            <person name="Lander E.S."/>
        </authorList>
    </citation>
    <scope>NUCLEOTIDE SEQUENCE [LARGE SCALE GENOMIC DNA]</scope>
</reference>
<keyword evidence="4" id="KW-0539">Nucleus</keyword>
<dbReference type="Bgee" id="ENSGACG00000017258">
    <property type="expression patterns" value="Expressed in pharyngeal gill and 2 other cell types or tissues"/>
</dbReference>
<evidence type="ECO:0000256" key="2">
    <source>
        <dbReference type="ARBA" id="ARBA00023015"/>
    </source>
</evidence>
<evidence type="ECO:0000256" key="3">
    <source>
        <dbReference type="ARBA" id="ARBA00023163"/>
    </source>
</evidence>
<organism evidence="7">
    <name type="scientific">Gasterosteus aculeatus</name>
    <name type="common">Three-spined stickleback</name>
    <dbReference type="NCBI Taxonomy" id="69293"/>
    <lineage>
        <taxon>Eukaryota</taxon>
        <taxon>Metazoa</taxon>
        <taxon>Chordata</taxon>
        <taxon>Craniata</taxon>
        <taxon>Vertebrata</taxon>
        <taxon>Euteleostomi</taxon>
        <taxon>Actinopterygii</taxon>
        <taxon>Neopterygii</taxon>
        <taxon>Teleostei</taxon>
        <taxon>Neoteleostei</taxon>
        <taxon>Acanthomorphata</taxon>
        <taxon>Eupercaria</taxon>
        <taxon>Perciformes</taxon>
        <taxon>Cottioidei</taxon>
        <taxon>Gasterosteales</taxon>
        <taxon>Gasterosteidae</taxon>
        <taxon>Gasterosteus</taxon>
    </lineage>
</organism>
<evidence type="ECO:0000256" key="1">
    <source>
        <dbReference type="ARBA" id="ARBA00004123"/>
    </source>
</evidence>
<comment type="similarity">
    <text evidence="5">Belongs to the vestigial family.</text>
</comment>
<reference evidence="7" key="2">
    <citation type="submission" date="2024-04" db="UniProtKB">
        <authorList>
            <consortium name="Ensembl"/>
        </authorList>
    </citation>
    <scope>IDENTIFICATION</scope>
</reference>
<dbReference type="Pfam" id="PF07545">
    <property type="entry name" value="Vg_Tdu"/>
    <property type="match status" value="1"/>
</dbReference>
<dbReference type="STRING" id="69293.ENSGACP00000022791"/>
<evidence type="ECO:0000313" key="7">
    <source>
        <dbReference type="Ensembl" id="ENSGACP00000022791.1"/>
    </source>
</evidence>
<comment type="subcellular location">
    <subcellularLocation>
        <location evidence="1">Nucleus</location>
    </subcellularLocation>
</comment>
<dbReference type="InParanoid" id="G3PYV1"/>
<dbReference type="Ensembl" id="ENSGACT00000022834.1">
    <property type="protein sequence ID" value="ENSGACP00000022791.1"/>
    <property type="gene ID" value="ENSGACG00000017258.1"/>
</dbReference>
<dbReference type="AlphaFoldDB" id="G3PYV1"/>
<keyword evidence="3" id="KW-0804">Transcription</keyword>
<protein>
    <submittedName>
        <fullName evidence="7">Si:dkeyp-11e3.1</fullName>
    </submittedName>
</protein>
<dbReference type="eggNOG" id="ENOG502S3X8">
    <property type="taxonomic scope" value="Eukaryota"/>
</dbReference>
<sequence>MEDRNDSPAAVRVEEHSRGVVLTYFQGDINTMVDAHFTRALGNVSRSKAPAARTKKTRKIIKLEESSACQASAVDCYSQPEVPPPERLLNFSPAEDALGSWHSFNGRSADGPGLQSLAYPLSPGGLSLTGQQYATSLLNLLHNERGDIGPSMASGSKPELHPSWPMPQGFRDSVDPAAGFEPGRRLEKKDLYWY</sequence>
<feature type="region of interest" description="Disordered" evidence="6">
    <location>
        <begin position="150"/>
        <end position="181"/>
    </location>
</feature>
<evidence type="ECO:0000256" key="4">
    <source>
        <dbReference type="ARBA" id="ARBA00023242"/>
    </source>
</evidence>
<evidence type="ECO:0000256" key="6">
    <source>
        <dbReference type="SAM" id="MobiDB-lite"/>
    </source>
</evidence>
<dbReference type="PANTHER" id="PTHR15950:SF22">
    <property type="entry name" value="VESTIGIAL LIKE 2B"/>
    <property type="match status" value="1"/>
</dbReference>
<name>G3PYV1_GASAC</name>
<accession>G3PYV1</accession>
<dbReference type="InterPro" id="IPR011520">
    <property type="entry name" value="Vg_fam"/>
</dbReference>
<dbReference type="GO" id="GO:0005634">
    <property type="term" value="C:nucleus"/>
    <property type="evidence" value="ECO:0007669"/>
    <property type="project" value="UniProtKB-SubCell"/>
</dbReference>
<proteinExistence type="inferred from homology"/>
<keyword evidence="2" id="KW-0805">Transcription regulation</keyword>
<dbReference type="GO" id="GO:0006355">
    <property type="term" value="P:regulation of DNA-templated transcription"/>
    <property type="evidence" value="ECO:0007669"/>
    <property type="project" value="InterPro"/>
</dbReference>
<evidence type="ECO:0000256" key="5">
    <source>
        <dbReference type="ARBA" id="ARBA00025784"/>
    </source>
</evidence>